<dbReference type="Proteomes" id="UP000198553">
    <property type="component" value="Unassembled WGS sequence"/>
</dbReference>
<evidence type="ECO:0008006" key="4">
    <source>
        <dbReference type="Google" id="ProtNLM"/>
    </source>
</evidence>
<name>A0A1H8HMM0_9BACI</name>
<proteinExistence type="predicted"/>
<feature type="region of interest" description="Disordered" evidence="1">
    <location>
        <begin position="1"/>
        <end position="24"/>
    </location>
</feature>
<evidence type="ECO:0000313" key="2">
    <source>
        <dbReference type="EMBL" id="SEN57441.1"/>
    </source>
</evidence>
<keyword evidence="3" id="KW-1185">Reference proteome</keyword>
<sequence length="70" mass="7977">MANNKENKESLKLAGRQYHTKDYDRQDELSSGLAMTHEQVSDVYSEGEILATIDNTDDGKEIEIPRKGYE</sequence>
<feature type="compositionally biased region" description="Basic and acidic residues" evidence="1">
    <location>
        <begin position="1"/>
        <end position="11"/>
    </location>
</feature>
<evidence type="ECO:0000313" key="3">
    <source>
        <dbReference type="Proteomes" id="UP000198553"/>
    </source>
</evidence>
<gene>
    <name evidence="2" type="ORF">SAMN05192533_11576</name>
</gene>
<accession>A0A1H8HMM0</accession>
<dbReference type="EMBL" id="FOBW01000015">
    <property type="protein sequence ID" value="SEN57441.1"/>
    <property type="molecule type" value="Genomic_DNA"/>
</dbReference>
<dbReference type="RefSeq" id="WP_090749017.1">
    <property type="nucleotide sequence ID" value="NZ_FOBW01000015.1"/>
</dbReference>
<dbReference type="Pfam" id="PF13217">
    <property type="entry name" value="DUF4025"/>
    <property type="match status" value="1"/>
</dbReference>
<protein>
    <recommendedName>
        <fullName evidence="4">DUF4025 domain-containing protein</fullName>
    </recommendedName>
</protein>
<dbReference type="AlphaFoldDB" id="A0A1H8HMM0"/>
<reference evidence="3" key="1">
    <citation type="submission" date="2016-10" db="EMBL/GenBank/DDBJ databases">
        <authorList>
            <person name="Varghese N."/>
            <person name="Submissions S."/>
        </authorList>
    </citation>
    <scope>NUCLEOTIDE SEQUENCE [LARGE SCALE GENOMIC DNA]</scope>
    <source>
        <strain evidence="3">B48,IBRC-M 10115,DSM 25386,CECT 8001</strain>
    </source>
</reference>
<dbReference type="InterPro" id="IPR025100">
    <property type="entry name" value="DUF4025"/>
</dbReference>
<dbReference type="STRING" id="930146.SAMN05192533_11576"/>
<dbReference type="OrthoDB" id="2476089at2"/>
<organism evidence="2 3">
    <name type="scientific">Mesobacillus persicus</name>
    <dbReference type="NCBI Taxonomy" id="930146"/>
    <lineage>
        <taxon>Bacteria</taxon>
        <taxon>Bacillati</taxon>
        <taxon>Bacillota</taxon>
        <taxon>Bacilli</taxon>
        <taxon>Bacillales</taxon>
        <taxon>Bacillaceae</taxon>
        <taxon>Mesobacillus</taxon>
    </lineage>
</organism>
<evidence type="ECO:0000256" key="1">
    <source>
        <dbReference type="SAM" id="MobiDB-lite"/>
    </source>
</evidence>